<accession>A0ABN3VL44</accession>
<organism evidence="3 4">
    <name type="scientific">Saccharopolyspora taberi</name>
    <dbReference type="NCBI Taxonomy" id="60895"/>
    <lineage>
        <taxon>Bacteria</taxon>
        <taxon>Bacillati</taxon>
        <taxon>Actinomycetota</taxon>
        <taxon>Actinomycetes</taxon>
        <taxon>Pseudonocardiales</taxon>
        <taxon>Pseudonocardiaceae</taxon>
        <taxon>Saccharopolyspora</taxon>
    </lineage>
</organism>
<evidence type="ECO:0000313" key="4">
    <source>
        <dbReference type="Proteomes" id="UP001500979"/>
    </source>
</evidence>
<proteinExistence type="predicted"/>
<keyword evidence="2" id="KW-0472">Membrane</keyword>
<sequence length="403" mass="43098">MSDEDRAMRMLRAANPVSESDVDTERWREHNRALLQRILATPRDERRGPVLRRPPAAVLIAAVAAAVLVLGSVLSRPPSASAAELLERAATAVRTTYQEIPMQLEAYQKSSTTSRHTEQGFAYSVERTVEVRLDGGGFATTTTSVSPPRFDTAEQQERWERSGRPPLPGAEPGGVSSGPVIYRVGPAQVDYEGLRALPTDPSTLDDRLRELAPGQDLFDSARQLLVSPGVPGPLRAALYRVIAAVPDIEVTEDSGSRVTIARDGTSLTFDPAGGALLAATGEGGRTDVVINSAGFVNCVTEGAVQPTSITLACADANYAVEDLRWSGWGGQAAEAAGTARVNSCDPSCAEGVLESYPVRVVFDRPRSCGLNLTNYTRATVHYLAAVPEGMEREDVNELPCTPE</sequence>
<feature type="region of interest" description="Disordered" evidence="1">
    <location>
        <begin position="138"/>
        <end position="179"/>
    </location>
</feature>
<gene>
    <name evidence="3" type="ORF">GCM10010470_54640</name>
</gene>
<evidence type="ECO:0000256" key="2">
    <source>
        <dbReference type="SAM" id="Phobius"/>
    </source>
</evidence>
<evidence type="ECO:0000256" key="1">
    <source>
        <dbReference type="SAM" id="MobiDB-lite"/>
    </source>
</evidence>
<feature type="compositionally biased region" description="Basic and acidic residues" evidence="1">
    <location>
        <begin position="151"/>
        <end position="163"/>
    </location>
</feature>
<name>A0ABN3VL44_9PSEU</name>
<protein>
    <submittedName>
        <fullName evidence="3">Uncharacterized protein</fullName>
    </submittedName>
</protein>
<comment type="caution">
    <text evidence="3">The sequence shown here is derived from an EMBL/GenBank/DDBJ whole genome shotgun (WGS) entry which is preliminary data.</text>
</comment>
<evidence type="ECO:0000313" key="3">
    <source>
        <dbReference type="EMBL" id="GAA2812293.1"/>
    </source>
</evidence>
<dbReference type="RefSeq" id="WP_344684521.1">
    <property type="nucleotide sequence ID" value="NZ_BAAAUX010000024.1"/>
</dbReference>
<dbReference type="Proteomes" id="UP001500979">
    <property type="component" value="Unassembled WGS sequence"/>
</dbReference>
<keyword evidence="4" id="KW-1185">Reference proteome</keyword>
<keyword evidence="2" id="KW-0812">Transmembrane</keyword>
<feature type="transmembrane region" description="Helical" evidence="2">
    <location>
        <begin position="56"/>
        <end position="74"/>
    </location>
</feature>
<reference evidence="3 4" key="1">
    <citation type="journal article" date="2019" name="Int. J. Syst. Evol. Microbiol.">
        <title>The Global Catalogue of Microorganisms (GCM) 10K type strain sequencing project: providing services to taxonomists for standard genome sequencing and annotation.</title>
        <authorList>
            <consortium name="The Broad Institute Genomics Platform"/>
            <consortium name="The Broad Institute Genome Sequencing Center for Infectious Disease"/>
            <person name="Wu L."/>
            <person name="Ma J."/>
        </authorList>
    </citation>
    <scope>NUCLEOTIDE SEQUENCE [LARGE SCALE GENOMIC DNA]</scope>
    <source>
        <strain evidence="3 4">JCM 9383</strain>
    </source>
</reference>
<dbReference type="EMBL" id="BAAAUX010000024">
    <property type="protein sequence ID" value="GAA2812293.1"/>
    <property type="molecule type" value="Genomic_DNA"/>
</dbReference>
<keyword evidence="2" id="KW-1133">Transmembrane helix</keyword>